<evidence type="ECO:0000313" key="4">
    <source>
        <dbReference type="Proteomes" id="UP001239759"/>
    </source>
</evidence>
<feature type="region of interest" description="Disordered" evidence="1">
    <location>
        <begin position="107"/>
        <end position="143"/>
    </location>
</feature>
<reference evidence="3 4" key="1">
    <citation type="submission" date="2023-05" db="EMBL/GenBank/DDBJ databases">
        <title>Metabolic capabilities are highly conserved among human nasal-associated Corynebacterium species in pangenomic analyses.</title>
        <authorList>
            <person name="Tran T.H."/>
            <person name="Roberts A.Q."/>
            <person name="Escapa I.F."/>
            <person name="Gao W."/>
            <person name="Conlan S."/>
            <person name="Kong H."/>
            <person name="Segre J.A."/>
            <person name="Kelly M.S."/>
            <person name="Lemon K.P."/>
        </authorList>
    </citation>
    <scope>NUCLEOTIDE SEQUENCE [LARGE SCALE GENOMIC DNA]</scope>
    <source>
        <strain evidence="3 4">KPL3772</strain>
    </source>
</reference>
<comment type="caution">
    <text evidence="3">The sequence shown here is derived from an EMBL/GenBank/DDBJ whole genome shotgun (WGS) entry which is preliminary data.</text>
</comment>
<dbReference type="Proteomes" id="UP001239759">
    <property type="component" value="Unassembled WGS sequence"/>
</dbReference>
<dbReference type="NCBIfam" id="TIGR03491">
    <property type="entry name" value="TM0106 family RecB-like putative nuclease"/>
    <property type="match status" value="1"/>
</dbReference>
<dbReference type="RefSeq" id="WP_126856611.1">
    <property type="nucleotide sequence ID" value="NZ_JASNUQ010000011.1"/>
</dbReference>
<dbReference type="InterPro" id="IPR019993">
    <property type="entry name" value="RecB_nuclease_TM0106_put"/>
</dbReference>
<evidence type="ECO:0000256" key="1">
    <source>
        <dbReference type="SAM" id="MobiDB-lite"/>
    </source>
</evidence>
<evidence type="ECO:0000259" key="2">
    <source>
        <dbReference type="Pfam" id="PF13482"/>
    </source>
</evidence>
<gene>
    <name evidence="3" type="ORF">QPX23_07710</name>
</gene>
<dbReference type="EMBL" id="JASNUQ010000011">
    <property type="protein sequence ID" value="MDK4290605.1"/>
    <property type="molecule type" value="Genomic_DNA"/>
</dbReference>
<organism evidence="3 4">
    <name type="scientific">Corynebacterium pseudodiphtheriticum</name>
    <dbReference type="NCBI Taxonomy" id="37637"/>
    <lineage>
        <taxon>Bacteria</taxon>
        <taxon>Bacillati</taxon>
        <taxon>Actinomycetota</taxon>
        <taxon>Actinomycetes</taxon>
        <taxon>Mycobacteriales</taxon>
        <taxon>Corynebacteriaceae</taxon>
        <taxon>Corynebacterium</taxon>
    </lineage>
</organism>
<evidence type="ECO:0000313" key="3">
    <source>
        <dbReference type="EMBL" id="MDK4290605.1"/>
    </source>
</evidence>
<proteinExistence type="predicted"/>
<sequence>MIGRREFVEAHDLVGCHYRVVQARRYPETPATESSQERALRSADARAEVAALLPVAPALGDGRRRNFQRIDLGPLPAGDAAAVERRELDTLEALAWQPDLVTGAVLAGTTGNPETGDTAGSMGTPGGADTPHNGQAGNDGNTPVEWKVSVDALVRTGDNAYLPVMVSNHRVAREKAGGAVAVLPTHRAGLGRPITEEFALRQHSVDGYRLGLAARALDELGLATGRGGLVGQDRRRIFLMDTQRFQRGLSNALAAVQPEELPQGPRRRKECASCRFWVYCEQELQDTDDISLFLSGDRADHLRERGITTVEALRRADPAVAGDYAQLADAWRRGITFLARRPAEEMWIPRAGVELDIDMEAYLDQGAYLWGVWDGADYHPFVTWDELGGAAEARNFAKFWEYLCERRRQAESAGLSFRAYCYSAHGENHWMRMSARRFAGQPGIPSMEEVSAFIASEQWVDVFRYAKQFLSDTAGMGLKQVAATAGHRWPDDDVDGEQSVNARRKAVGDGPEALRLRQQLLGYNQGDCQATRVVREWLCAGAPGVPRMRGAARAGA</sequence>
<dbReference type="InterPro" id="IPR038720">
    <property type="entry name" value="YprB_RNase_H-like_dom"/>
</dbReference>
<dbReference type="Pfam" id="PF13482">
    <property type="entry name" value="RNase_H_2"/>
    <property type="match status" value="1"/>
</dbReference>
<protein>
    <submittedName>
        <fullName evidence="3">TM0106 family RecB-like putative nuclease</fullName>
    </submittedName>
</protein>
<keyword evidence="4" id="KW-1185">Reference proteome</keyword>
<accession>A0ABT7FXG1</accession>
<name>A0ABT7FXG1_9CORY</name>
<feature type="compositionally biased region" description="Polar residues" evidence="1">
    <location>
        <begin position="132"/>
        <end position="141"/>
    </location>
</feature>
<feature type="domain" description="YprB ribonuclease H-like" evidence="2">
    <location>
        <begin position="446"/>
        <end position="538"/>
    </location>
</feature>